<keyword evidence="3" id="KW-1185">Reference proteome</keyword>
<protein>
    <submittedName>
        <fullName evidence="2">AAA ATPase domain-containing protein</fullName>
    </submittedName>
</protein>
<dbReference type="InterPro" id="IPR027417">
    <property type="entry name" value="P-loop_NTPase"/>
</dbReference>
<reference evidence="3" key="1">
    <citation type="submission" date="2016-09" db="EMBL/GenBank/DDBJ databases">
        <authorList>
            <person name="Varghese N."/>
            <person name="Submissions S."/>
        </authorList>
    </citation>
    <scope>NUCLEOTIDE SEQUENCE [LARGE SCALE GENOMIC DNA]</scope>
    <source>
        <strain evidence="3">ANC 4667</strain>
    </source>
</reference>
<dbReference type="InterPro" id="IPR003959">
    <property type="entry name" value="ATPase_AAA_core"/>
</dbReference>
<evidence type="ECO:0000313" key="3">
    <source>
        <dbReference type="Proteomes" id="UP000243468"/>
    </source>
</evidence>
<dbReference type="GO" id="GO:0016887">
    <property type="term" value="F:ATP hydrolysis activity"/>
    <property type="evidence" value="ECO:0007669"/>
    <property type="project" value="InterPro"/>
</dbReference>
<evidence type="ECO:0000259" key="1">
    <source>
        <dbReference type="Pfam" id="PF13304"/>
    </source>
</evidence>
<dbReference type="EMBL" id="FMYO01000001">
    <property type="protein sequence ID" value="SDB83404.1"/>
    <property type="molecule type" value="Genomic_DNA"/>
</dbReference>
<dbReference type="PANTHER" id="PTHR43581">
    <property type="entry name" value="ATP/GTP PHOSPHATASE"/>
    <property type="match status" value="1"/>
</dbReference>
<evidence type="ECO:0000313" key="2">
    <source>
        <dbReference type="EMBL" id="SDB83404.1"/>
    </source>
</evidence>
<feature type="domain" description="ATPase AAA-type core" evidence="1">
    <location>
        <begin position="45"/>
        <end position="340"/>
    </location>
</feature>
<dbReference type="SUPFAM" id="SSF52540">
    <property type="entry name" value="P-loop containing nucleoside triphosphate hydrolases"/>
    <property type="match status" value="1"/>
</dbReference>
<dbReference type="AlphaFoldDB" id="A0A1G6GN88"/>
<dbReference type="InterPro" id="IPR051396">
    <property type="entry name" value="Bact_Antivir_Def_Nuclease"/>
</dbReference>
<dbReference type="Pfam" id="PF13304">
    <property type="entry name" value="AAA_21"/>
    <property type="match status" value="1"/>
</dbReference>
<dbReference type="PANTHER" id="PTHR43581:SF4">
    <property type="entry name" value="ATP_GTP PHOSPHATASE"/>
    <property type="match status" value="1"/>
</dbReference>
<dbReference type="OrthoDB" id="9815944at2"/>
<dbReference type="GO" id="GO:0005524">
    <property type="term" value="F:ATP binding"/>
    <property type="evidence" value="ECO:0007669"/>
    <property type="project" value="InterPro"/>
</dbReference>
<organism evidence="2 3">
    <name type="scientific">Acinetobacter kookii</name>
    <dbReference type="NCBI Taxonomy" id="1226327"/>
    <lineage>
        <taxon>Bacteria</taxon>
        <taxon>Pseudomonadati</taxon>
        <taxon>Pseudomonadota</taxon>
        <taxon>Gammaproteobacteria</taxon>
        <taxon>Moraxellales</taxon>
        <taxon>Moraxellaceae</taxon>
        <taxon>Acinetobacter</taxon>
    </lineage>
</organism>
<accession>A0A1G6GN88</accession>
<gene>
    <name evidence="2" type="ORF">SAMN05421732_101135</name>
</gene>
<proteinExistence type="predicted"/>
<dbReference type="RefSeq" id="WP_143002173.1">
    <property type="nucleotide sequence ID" value="NZ_BAABKJ010000007.1"/>
</dbReference>
<dbReference type="CDD" id="cd00267">
    <property type="entry name" value="ABC_ATPase"/>
    <property type="match status" value="1"/>
</dbReference>
<sequence length="592" mass="68179">MDSSNIKDISQMFSQGVFEPYIKFIEFSNFKNFQEKTRLTLDFPITVLVGGNGTNKSSILKALESCCPDKIISNRWFSTDVDAISHDPVPQFWYAHNLKSGKEIQEAQVLVAKYKRDGNPDYWEKARPLTGLGMDKLPDDPSSKKKWGVTTRWPQIDKKVSYLTFRETISAFDKFFYYGDTVEKYSQTASRKKHIRRYSKYLNKVIVQNLQEYTFRNKQKVISNYNVNNIALKYISEILQSNYTNIQIVEHTFFNCTGITCKIKKDEVEYTEAFAGSGEFAVIKIVHEILKADPKSLILLDEPEVSLHPGAQTRLKNFLLEQCKLKQLQIVIATHSPTFIEGLPNKSIKTLHLNPSSKKIEINDKGCNAEEAFFHLGHITNNKIRFIVEDKLAKSLIEYATNEFTAAQKSLFEVEFYKGGAFDILNNFAVVYALAENYQVFLYLDGDQRRNTLPDLADLTEKDKLQLSHDINKFCDGKLEIPQNSNMSQQDKIELNMKVIKWLKSQVIFLPTNGNPESLIWEKMISDHKEQIDTTVHDPKLKFRELAIKTLPLSTLDSDMIYFTQLLSLKTIPQNNSELEEIRQSILEKITS</sequence>
<dbReference type="Gene3D" id="3.40.50.300">
    <property type="entry name" value="P-loop containing nucleotide triphosphate hydrolases"/>
    <property type="match status" value="1"/>
</dbReference>
<name>A0A1G6GN88_9GAMM</name>
<dbReference type="Proteomes" id="UP000243468">
    <property type="component" value="Unassembled WGS sequence"/>
</dbReference>